<gene>
    <name evidence="2" type="ORF">CBR_g26181</name>
</gene>
<evidence type="ECO:0000313" key="3">
    <source>
        <dbReference type="Proteomes" id="UP000265515"/>
    </source>
</evidence>
<sequence length="525" mass="59227">MARSKVLDTEWMDGGLAITTGLLDVMSRILARERNKKDADCRRRVEEAENRMEGHPISAMVWAAERERRIAEWDSLQEEKQKRWTEILKEKGIETNDKMTRESFQKLQPSYTHHQMIELRHPFDLSASHAHSASGMLHYARLYYEDILTTRRPQDSVNTYLSTISDMWTDTSVKLKSTARLDLDQPITVEETKQTLQSMARGKSPGVDGLTFEIYVKNWGVLAPPSVEVYNEILTGGRLGKGMTHGVISVLFKKGDKAEGRSIFNNIVTAIETLEIVQKEELDIAVLLLDLEKAYDKVGWPFVLTTLRHMGFGEGFCAWVIAMYANSTSAVMINGHISETFSISRSLRQGCPLAPLIFVLQLEVLLNRIRRHPDIRGQQLHTGEQCKAKALADDLFAVSVNTHTSLSALKSAMSECTSLSEATVNWSKSTFLLPSQFTLVVEWGMRRVERGEEERFLGVLISMQVEASTQGMQLQQRITTRLRIWGTVWHLSLVGRALVTNAALLSILWFVTMVRELAGGGDQGN</sequence>
<evidence type="ECO:0000313" key="2">
    <source>
        <dbReference type="EMBL" id="GBG78145.1"/>
    </source>
</evidence>
<reference evidence="2 3" key="1">
    <citation type="journal article" date="2018" name="Cell">
        <title>The Chara Genome: Secondary Complexity and Implications for Plant Terrestrialization.</title>
        <authorList>
            <person name="Nishiyama T."/>
            <person name="Sakayama H."/>
            <person name="Vries J.D."/>
            <person name="Buschmann H."/>
            <person name="Saint-Marcoux D."/>
            <person name="Ullrich K.K."/>
            <person name="Haas F.B."/>
            <person name="Vanderstraeten L."/>
            <person name="Becker D."/>
            <person name="Lang D."/>
            <person name="Vosolsobe S."/>
            <person name="Rombauts S."/>
            <person name="Wilhelmsson P.K.I."/>
            <person name="Janitza P."/>
            <person name="Kern R."/>
            <person name="Heyl A."/>
            <person name="Rumpler F."/>
            <person name="Villalobos L.I.A.C."/>
            <person name="Clay J.M."/>
            <person name="Skokan R."/>
            <person name="Toyoda A."/>
            <person name="Suzuki Y."/>
            <person name="Kagoshima H."/>
            <person name="Schijlen E."/>
            <person name="Tajeshwar N."/>
            <person name="Catarino B."/>
            <person name="Hetherington A.J."/>
            <person name="Saltykova A."/>
            <person name="Bonnot C."/>
            <person name="Breuninger H."/>
            <person name="Symeonidi A."/>
            <person name="Radhakrishnan G.V."/>
            <person name="Van Nieuwerburgh F."/>
            <person name="Deforce D."/>
            <person name="Chang C."/>
            <person name="Karol K.G."/>
            <person name="Hedrich R."/>
            <person name="Ulvskov P."/>
            <person name="Glockner G."/>
            <person name="Delwiche C.F."/>
            <person name="Petrasek J."/>
            <person name="Van de Peer Y."/>
            <person name="Friml J."/>
            <person name="Beilby M."/>
            <person name="Dolan L."/>
            <person name="Kohara Y."/>
            <person name="Sugano S."/>
            <person name="Fujiyama A."/>
            <person name="Delaux P.-M."/>
            <person name="Quint M."/>
            <person name="TheiBen G."/>
            <person name="Hagemann M."/>
            <person name="Harholt J."/>
            <person name="Dunand C."/>
            <person name="Zachgo S."/>
            <person name="Langdale J."/>
            <person name="Maumus F."/>
            <person name="Straeten D.V.D."/>
            <person name="Gould S.B."/>
            <person name="Rensing S.A."/>
        </authorList>
    </citation>
    <scope>NUCLEOTIDE SEQUENCE [LARGE SCALE GENOMIC DNA]</scope>
    <source>
        <strain evidence="2 3">S276</strain>
    </source>
</reference>
<accession>A0A388L767</accession>
<feature type="domain" description="Reverse transcriptase" evidence="1">
    <location>
        <begin position="269"/>
        <end position="459"/>
    </location>
</feature>
<comment type="caution">
    <text evidence="2">The sequence shown here is derived from an EMBL/GenBank/DDBJ whole genome shotgun (WGS) entry which is preliminary data.</text>
</comment>
<dbReference type="Pfam" id="PF00078">
    <property type="entry name" value="RVT_1"/>
    <property type="match status" value="1"/>
</dbReference>
<dbReference type="OrthoDB" id="1934719at2759"/>
<dbReference type="InterPro" id="IPR000477">
    <property type="entry name" value="RT_dom"/>
</dbReference>
<name>A0A388L767_CHABU</name>
<proteinExistence type="predicted"/>
<dbReference type="PANTHER" id="PTHR31635:SF196">
    <property type="entry name" value="REVERSE TRANSCRIPTASE DOMAIN-CONTAINING PROTEIN-RELATED"/>
    <property type="match status" value="1"/>
</dbReference>
<dbReference type="PANTHER" id="PTHR31635">
    <property type="entry name" value="REVERSE TRANSCRIPTASE DOMAIN-CONTAINING PROTEIN-RELATED"/>
    <property type="match status" value="1"/>
</dbReference>
<dbReference type="EMBL" id="BFEA01000287">
    <property type="protein sequence ID" value="GBG78145.1"/>
    <property type="molecule type" value="Genomic_DNA"/>
</dbReference>
<dbReference type="Proteomes" id="UP000265515">
    <property type="component" value="Unassembled WGS sequence"/>
</dbReference>
<dbReference type="SUPFAM" id="SSF56672">
    <property type="entry name" value="DNA/RNA polymerases"/>
    <property type="match status" value="1"/>
</dbReference>
<dbReference type="AlphaFoldDB" id="A0A388L767"/>
<dbReference type="Gramene" id="GBG78145">
    <property type="protein sequence ID" value="GBG78145"/>
    <property type="gene ID" value="CBR_g26181"/>
</dbReference>
<dbReference type="OMA" id="MACISIR"/>
<dbReference type="InterPro" id="IPR043502">
    <property type="entry name" value="DNA/RNA_pol_sf"/>
</dbReference>
<keyword evidence="3" id="KW-1185">Reference proteome</keyword>
<protein>
    <recommendedName>
        <fullName evidence="1">Reverse transcriptase domain-containing protein</fullName>
    </recommendedName>
</protein>
<evidence type="ECO:0000259" key="1">
    <source>
        <dbReference type="Pfam" id="PF00078"/>
    </source>
</evidence>
<organism evidence="2 3">
    <name type="scientific">Chara braunii</name>
    <name type="common">Braun's stonewort</name>
    <dbReference type="NCBI Taxonomy" id="69332"/>
    <lineage>
        <taxon>Eukaryota</taxon>
        <taxon>Viridiplantae</taxon>
        <taxon>Streptophyta</taxon>
        <taxon>Charophyceae</taxon>
        <taxon>Charales</taxon>
        <taxon>Characeae</taxon>
        <taxon>Chara</taxon>
    </lineage>
</organism>